<dbReference type="InterPro" id="IPR006139">
    <property type="entry name" value="D-isomer_2_OHA_DH_cat_dom"/>
</dbReference>
<dbReference type="PANTHER" id="PTHR43333:SF1">
    <property type="entry name" value="D-ISOMER SPECIFIC 2-HYDROXYACID DEHYDROGENASE NAD-BINDING DOMAIN-CONTAINING PROTEIN"/>
    <property type="match status" value="1"/>
</dbReference>
<organism evidence="7 8">
    <name type="scientific">Zhihengliuella alba</name>
    <dbReference type="NCBI Taxonomy" id="547018"/>
    <lineage>
        <taxon>Bacteria</taxon>
        <taxon>Bacillati</taxon>
        <taxon>Actinomycetota</taxon>
        <taxon>Actinomycetes</taxon>
        <taxon>Micrococcales</taxon>
        <taxon>Micrococcaceae</taxon>
        <taxon>Zhihengliuella</taxon>
    </lineage>
</organism>
<dbReference type="Pfam" id="PF02826">
    <property type="entry name" value="2-Hacid_dh_C"/>
    <property type="match status" value="1"/>
</dbReference>
<comment type="caution">
    <text evidence="7">The sequence shown here is derived from an EMBL/GenBank/DDBJ whole genome shotgun (WGS) entry which is preliminary data.</text>
</comment>
<dbReference type="EMBL" id="BAABCJ010000001">
    <property type="protein sequence ID" value="GAA3698886.1"/>
    <property type="molecule type" value="Genomic_DNA"/>
</dbReference>
<dbReference type="Proteomes" id="UP001501536">
    <property type="component" value="Unassembled WGS sequence"/>
</dbReference>
<dbReference type="InterPro" id="IPR006140">
    <property type="entry name" value="D-isomer_DH_NAD-bd"/>
</dbReference>
<keyword evidence="8" id="KW-1185">Reference proteome</keyword>
<keyword evidence="2 4" id="KW-0560">Oxidoreductase</keyword>
<comment type="similarity">
    <text evidence="1 4">Belongs to the D-isomer specific 2-hydroxyacid dehydrogenase family.</text>
</comment>
<evidence type="ECO:0000313" key="8">
    <source>
        <dbReference type="Proteomes" id="UP001501536"/>
    </source>
</evidence>
<evidence type="ECO:0000259" key="5">
    <source>
        <dbReference type="Pfam" id="PF00389"/>
    </source>
</evidence>
<accession>A0ABP7D3C5</accession>
<name>A0ABP7D3C5_9MICC</name>
<reference evidence="8" key="1">
    <citation type="journal article" date="2019" name="Int. J. Syst. Evol. Microbiol.">
        <title>The Global Catalogue of Microorganisms (GCM) 10K type strain sequencing project: providing services to taxonomists for standard genome sequencing and annotation.</title>
        <authorList>
            <consortium name="The Broad Institute Genomics Platform"/>
            <consortium name="The Broad Institute Genome Sequencing Center for Infectious Disease"/>
            <person name="Wu L."/>
            <person name="Ma J."/>
        </authorList>
    </citation>
    <scope>NUCLEOTIDE SEQUENCE [LARGE SCALE GENOMIC DNA]</scope>
    <source>
        <strain evidence="8">JCM 16961</strain>
    </source>
</reference>
<evidence type="ECO:0000256" key="2">
    <source>
        <dbReference type="ARBA" id="ARBA00023002"/>
    </source>
</evidence>
<dbReference type="InterPro" id="IPR036291">
    <property type="entry name" value="NAD(P)-bd_dom_sf"/>
</dbReference>
<dbReference type="SUPFAM" id="SSF51735">
    <property type="entry name" value="NAD(P)-binding Rossmann-fold domains"/>
    <property type="match status" value="1"/>
</dbReference>
<gene>
    <name evidence="7" type="ORF">GCM10022377_09860</name>
</gene>
<evidence type="ECO:0000256" key="3">
    <source>
        <dbReference type="ARBA" id="ARBA00023027"/>
    </source>
</evidence>
<feature type="domain" description="D-isomer specific 2-hydroxyacid dehydrogenase catalytic" evidence="5">
    <location>
        <begin position="35"/>
        <end position="326"/>
    </location>
</feature>
<dbReference type="Pfam" id="PF00389">
    <property type="entry name" value="2-Hacid_dh"/>
    <property type="match status" value="1"/>
</dbReference>
<keyword evidence="3" id="KW-0520">NAD</keyword>
<evidence type="ECO:0000256" key="4">
    <source>
        <dbReference type="RuleBase" id="RU003719"/>
    </source>
</evidence>
<dbReference type="SUPFAM" id="SSF52283">
    <property type="entry name" value="Formate/glycerate dehydrogenase catalytic domain-like"/>
    <property type="match status" value="1"/>
</dbReference>
<evidence type="ECO:0000259" key="6">
    <source>
        <dbReference type="Pfam" id="PF02826"/>
    </source>
</evidence>
<dbReference type="PANTHER" id="PTHR43333">
    <property type="entry name" value="2-HACID_DH_C DOMAIN-CONTAINING PROTEIN"/>
    <property type="match status" value="1"/>
</dbReference>
<dbReference type="RefSeq" id="WP_344880768.1">
    <property type="nucleotide sequence ID" value="NZ_BAABCJ010000001.1"/>
</dbReference>
<evidence type="ECO:0000256" key="1">
    <source>
        <dbReference type="ARBA" id="ARBA00005854"/>
    </source>
</evidence>
<dbReference type="CDD" id="cd05300">
    <property type="entry name" value="2-Hacid_dh_1"/>
    <property type="match status" value="1"/>
</dbReference>
<dbReference type="Gene3D" id="3.40.50.720">
    <property type="entry name" value="NAD(P)-binding Rossmann-like Domain"/>
    <property type="match status" value="2"/>
</dbReference>
<protein>
    <submittedName>
        <fullName evidence="7">D-2-hydroxyacid dehydrogenase</fullName>
    </submittedName>
</protein>
<sequence length="341" mass="36737">METAKRTSPHPGQSPRPRLVIQTIDGAPKPYNAAAIEDLADVVYTTPDGLGTALPDADALLLWTRFAGVLQRAWPAAHRLQWVHVAAAGVDSVLFDGLRDAPVSVTNAHGVYDAPIAEFVLGAVLAHDKQLHVSKGFQRVGEWRRRELTRTAGQRVLIVGTGGIGRATARLLSAVGLEVRGAGRTERDDDPDFGTVVPSSELAEHAGWADHLVLIAPLTPDTRGVVDARVLAAMKPSAHLINVGRGALVDEPALVQALQTDQIAAASLDVFATEPLPEEHPFWRMDSVHVSAHMCGDVTGWQDAVADQFLENLHRFVEGRELRNPVDKERGYAQKVPVPAS</sequence>
<feature type="domain" description="D-isomer specific 2-hydroxyacid dehydrogenase NAD-binding" evidence="6">
    <location>
        <begin position="122"/>
        <end position="294"/>
    </location>
</feature>
<evidence type="ECO:0000313" key="7">
    <source>
        <dbReference type="EMBL" id="GAA3698886.1"/>
    </source>
</evidence>
<proteinExistence type="inferred from homology"/>